<dbReference type="EMBL" id="PP777464">
    <property type="protein sequence ID" value="XBS49279.1"/>
    <property type="molecule type" value="Genomic_DNA"/>
</dbReference>
<sequence length="84" mass="9861">MFNTDYSHLRYLMSLADDFINDLKPKYIGQEVRLINSRGYGKYIIADMYISGGEWRFKVNTYLKDGSFAGTQVTKHTNIIWLEQ</sequence>
<accession>A0AAU7PGK8</accession>
<reference evidence="1" key="1">
    <citation type="submission" date="2024-05" db="EMBL/GenBank/DDBJ databases">
        <authorList>
            <person name="Badawy S."/>
            <person name="Skurnik M."/>
        </authorList>
    </citation>
    <scope>NUCLEOTIDE SEQUENCE</scope>
</reference>
<evidence type="ECO:0000313" key="1">
    <source>
        <dbReference type="EMBL" id="XBS49279.1"/>
    </source>
</evidence>
<proteinExistence type="predicted"/>
<organism evidence="1">
    <name type="scientific">Escherichia phage fEgEco12</name>
    <dbReference type="NCBI Taxonomy" id="3158837"/>
    <lineage>
        <taxon>Viruses</taxon>
        <taxon>Duplodnaviria</taxon>
        <taxon>Heunggongvirae</taxon>
        <taxon>Uroviricota</taxon>
        <taxon>Caudoviricetes</taxon>
    </lineage>
</organism>
<name>A0AAU7PGK8_9CAUD</name>
<protein>
    <submittedName>
        <fullName evidence="1">Uncharacterized protein</fullName>
    </submittedName>
</protein>